<dbReference type="EMBL" id="BARS01016540">
    <property type="protein sequence ID" value="GAF88089.1"/>
    <property type="molecule type" value="Genomic_DNA"/>
</dbReference>
<gene>
    <name evidence="1" type="ORF">S01H1_27199</name>
</gene>
<evidence type="ECO:0000313" key="1">
    <source>
        <dbReference type="EMBL" id="GAF88089.1"/>
    </source>
</evidence>
<organism evidence="1">
    <name type="scientific">marine sediment metagenome</name>
    <dbReference type="NCBI Taxonomy" id="412755"/>
    <lineage>
        <taxon>unclassified sequences</taxon>
        <taxon>metagenomes</taxon>
        <taxon>ecological metagenomes</taxon>
    </lineage>
</organism>
<protein>
    <submittedName>
        <fullName evidence="1">Uncharacterized protein</fullName>
    </submittedName>
</protein>
<sequence>MPESQKRYFELYKLYVKWNKGLFGSRKFHEGFLKKYLIKMLGKEIQTDFDFIVKAPDGVFDNTVICKGRFGKWLHIKGKLDPKTLKEVGKKHKGIYKKWWRTNILIAISGRVRKFRLDWDKYGDIIVLYLDSIKLILE</sequence>
<dbReference type="AlphaFoldDB" id="X0T4E6"/>
<accession>X0T4E6</accession>
<proteinExistence type="predicted"/>
<comment type="caution">
    <text evidence="1">The sequence shown here is derived from an EMBL/GenBank/DDBJ whole genome shotgun (WGS) entry which is preliminary data.</text>
</comment>
<reference evidence="1" key="1">
    <citation type="journal article" date="2014" name="Front. Microbiol.">
        <title>High frequency of phylogenetically diverse reductive dehalogenase-homologous genes in deep subseafloor sedimentary metagenomes.</title>
        <authorList>
            <person name="Kawai M."/>
            <person name="Futagami T."/>
            <person name="Toyoda A."/>
            <person name="Takaki Y."/>
            <person name="Nishi S."/>
            <person name="Hori S."/>
            <person name="Arai W."/>
            <person name="Tsubouchi T."/>
            <person name="Morono Y."/>
            <person name="Uchiyama I."/>
            <person name="Ito T."/>
            <person name="Fujiyama A."/>
            <person name="Inagaki F."/>
            <person name="Takami H."/>
        </authorList>
    </citation>
    <scope>NUCLEOTIDE SEQUENCE</scope>
    <source>
        <strain evidence="1">Expedition CK06-06</strain>
    </source>
</reference>
<name>X0T4E6_9ZZZZ</name>